<dbReference type="InterPro" id="IPR000315">
    <property type="entry name" value="Znf_B-box"/>
</dbReference>
<dbReference type="EMBL" id="WHWC01000007">
    <property type="protein sequence ID" value="KAG8379078.1"/>
    <property type="molecule type" value="Genomic_DNA"/>
</dbReference>
<evidence type="ECO:0000259" key="3">
    <source>
        <dbReference type="PROSITE" id="PS50119"/>
    </source>
</evidence>
<name>A0AAV6X9H9_9LAMI</name>
<keyword evidence="1" id="KW-0863">Zinc-finger</keyword>
<feature type="compositionally biased region" description="Basic residues" evidence="2">
    <location>
        <begin position="205"/>
        <end position="217"/>
    </location>
</feature>
<protein>
    <recommendedName>
        <fullName evidence="3">B box-type domain-containing protein</fullName>
    </recommendedName>
</protein>
<keyword evidence="5" id="KW-1185">Reference proteome</keyword>
<accession>A0AAV6X9H9</accession>
<feature type="compositionally biased region" description="Polar residues" evidence="2">
    <location>
        <begin position="164"/>
        <end position="188"/>
    </location>
</feature>
<proteinExistence type="predicted"/>
<dbReference type="CDD" id="cd19756">
    <property type="entry name" value="Bbox2"/>
    <property type="match status" value="1"/>
</dbReference>
<feature type="domain" description="B box-type" evidence="3">
    <location>
        <begin position="36"/>
        <end position="76"/>
    </location>
</feature>
<reference evidence="4" key="1">
    <citation type="submission" date="2019-10" db="EMBL/GenBank/DDBJ databases">
        <authorList>
            <person name="Zhang R."/>
            <person name="Pan Y."/>
            <person name="Wang J."/>
            <person name="Ma R."/>
            <person name="Yu S."/>
        </authorList>
    </citation>
    <scope>NUCLEOTIDE SEQUENCE</scope>
    <source>
        <strain evidence="4">LA-IB0</strain>
        <tissue evidence="4">Leaf</tissue>
    </source>
</reference>
<dbReference type="PANTHER" id="PTHR31065">
    <property type="entry name" value="PLATZ TRANSCRIPTION FACTOR FAMILY PROTEIN"/>
    <property type="match status" value="1"/>
</dbReference>
<keyword evidence="1" id="KW-0862">Zinc</keyword>
<sequence length="217" mass="24698">MNFSTPVMQQDDNAIQRNDMTHWLEKFFNMTFFSKCSVHQYLQKNELKRYCITCDVSACIHCISSKLHDGHDILTIYRHVYQEAVPLSQLENHIDCSKIQTYKCNQNWVISLKPLPHTGSGALIQGDGACRVCKRKLTKPNDEFWFCSIACKFQPISRRRNRAQIGSQATSSQTRAVATQDHVSTSQMGVAAVEAQASTSQVERKRSRKGVPRRANS</sequence>
<dbReference type="SUPFAM" id="SSF57845">
    <property type="entry name" value="B-box zinc-binding domain"/>
    <property type="match status" value="1"/>
</dbReference>
<evidence type="ECO:0000313" key="4">
    <source>
        <dbReference type="EMBL" id="KAG8379078.1"/>
    </source>
</evidence>
<dbReference type="Pfam" id="PF04640">
    <property type="entry name" value="PLATZ"/>
    <property type="match status" value="1"/>
</dbReference>
<dbReference type="Proteomes" id="UP000826271">
    <property type="component" value="Unassembled WGS sequence"/>
</dbReference>
<gene>
    <name evidence="4" type="ORF">BUALT_Bualt07G0050800</name>
</gene>
<dbReference type="PANTHER" id="PTHR31065:SF9">
    <property type="entry name" value="TRANSCRIPTION FACTOR FAMILY PROTEIN, PUTATIVE-RELATED"/>
    <property type="match status" value="1"/>
</dbReference>
<dbReference type="AlphaFoldDB" id="A0AAV6X9H9"/>
<evidence type="ECO:0000256" key="1">
    <source>
        <dbReference type="PROSITE-ProRule" id="PRU00024"/>
    </source>
</evidence>
<dbReference type="GO" id="GO:0008270">
    <property type="term" value="F:zinc ion binding"/>
    <property type="evidence" value="ECO:0007669"/>
    <property type="project" value="UniProtKB-KW"/>
</dbReference>
<organism evidence="4 5">
    <name type="scientific">Buddleja alternifolia</name>
    <dbReference type="NCBI Taxonomy" id="168488"/>
    <lineage>
        <taxon>Eukaryota</taxon>
        <taxon>Viridiplantae</taxon>
        <taxon>Streptophyta</taxon>
        <taxon>Embryophyta</taxon>
        <taxon>Tracheophyta</taxon>
        <taxon>Spermatophyta</taxon>
        <taxon>Magnoliopsida</taxon>
        <taxon>eudicotyledons</taxon>
        <taxon>Gunneridae</taxon>
        <taxon>Pentapetalae</taxon>
        <taxon>asterids</taxon>
        <taxon>lamiids</taxon>
        <taxon>Lamiales</taxon>
        <taxon>Scrophulariaceae</taxon>
        <taxon>Buddlejeae</taxon>
        <taxon>Buddleja</taxon>
    </lineage>
</organism>
<feature type="region of interest" description="Disordered" evidence="2">
    <location>
        <begin position="162"/>
        <end position="217"/>
    </location>
</feature>
<keyword evidence="1" id="KW-0479">Metal-binding</keyword>
<dbReference type="InterPro" id="IPR006734">
    <property type="entry name" value="PLATZ"/>
</dbReference>
<evidence type="ECO:0000256" key="2">
    <source>
        <dbReference type="SAM" id="MobiDB-lite"/>
    </source>
</evidence>
<dbReference type="PROSITE" id="PS50119">
    <property type="entry name" value="ZF_BBOX"/>
    <property type="match status" value="1"/>
</dbReference>
<dbReference type="Gene3D" id="3.30.160.60">
    <property type="entry name" value="Classic Zinc Finger"/>
    <property type="match status" value="1"/>
</dbReference>
<comment type="caution">
    <text evidence="4">The sequence shown here is derived from an EMBL/GenBank/DDBJ whole genome shotgun (WGS) entry which is preliminary data.</text>
</comment>
<evidence type="ECO:0000313" key="5">
    <source>
        <dbReference type="Proteomes" id="UP000826271"/>
    </source>
</evidence>